<evidence type="ECO:0000313" key="3">
    <source>
        <dbReference type="EMBL" id="KAG7294349.1"/>
    </source>
</evidence>
<keyword evidence="4" id="KW-1185">Reference proteome</keyword>
<dbReference type="AlphaFoldDB" id="A0AAD4I0G1"/>
<feature type="region of interest" description="Disordered" evidence="2">
    <location>
        <begin position="350"/>
        <end position="422"/>
    </location>
</feature>
<accession>A0AAD4I0G1</accession>
<feature type="compositionally biased region" description="Low complexity" evidence="2">
    <location>
        <begin position="396"/>
        <end position="408"/>
    </location>
</feature>
<feature type="compositionally biased region" description="Acidic residues" evidence="2">
    <location>
        <begin position="90"/>
        <end position="107"/>
    </location>
</feature>
<feature type="compositionally biased region" description="Acidic residues" evidence="2">
    <location>
        <begin position="260"/>
        <end position="271"/>
    </location>
</feature>
<evidence type="ECO:0000256" key="2">
    <source>
        <dbReference type="SAM" id="MobiDB-lite"/>
    </source>
</evidence>
<name>A0AAD4I0G1_9PEZI</name>
<comment type="caution">
    <text evidence="3">The sequence shown here is derived from an EMBL/GenBank/DDBJ whole genome shotgun (WGS) entry which is preliminary data.</text>
</comment>
<protein>
    <submittedName>
        <fullName evidence="3">Uncharacterized protein</fullName>
    </submittedName>
</protein>
<keyword evidence="1" id="KW-0175">Coiled coil</keyword>
<feature type="coiled-coil region" evidence="1">
    <location>
        <begin position="489"/>
        <end position="562"/>
    </location>
</feature>
<dbReference type="Proteomes" id="UP001197093">
    <property type="component" value="Unassembled WGS sequence"/>
</dbReference>
<organism evidence="3 4">
    <name type="scientific">Staphylotrichum longicolle</name>
    <dbReference type="NCBI Taxonomy" id="669026"/>
    <lineage>
        <taxon>Eukaryota</taxon>
        <taxon>Fungi</taxon>
        <taxon>Dikarya</taxon>
        <taxon>Ascomycota</taxon>
        <taxon>Pezizomycotina</taxon>
        <taxon>Sordariomycetes</taxon>
        <taxon>Sordariomycetidae</taxon>
        <taxon>Sordariales</taxon>
        <taxon>Chaetomiaceae</taxon>
        <taxon>Staphylotrichum</taxon>
    </lineage>
</organism>
<evidence type="ECO:0000313" key="4">
    <source>
        <dbReference type="Proteomes" id="UP001197093"/>
    </source>
</evidence>
<proteinExistence type="predicted"/>
<feature type="compositionally biased region" description="Basic and acidic residues" evidence="2">
    <location>
        <begin position="174"/>
        <end position="225"/>
    </location>
</feature>
<sequence>MGMTTSLSTSMNTSSGAAGRGGGRVMSVTATTTPTTNMSALGLGLHMGMGTGRGVGLGAGLPVTPFGHGHGRGFGGLVVVEMGRGVDGDFFVEGDEEDDADVGEQGEEGQSLTRSSSGVLVGGSGDEDTRGVDRHDDDDDGNDDADDEDEGSHTRVGEGSSGYKEFVGFQGYDSPRREEGRFGYDGTHEYDEDIRDDRAHEYEEDLHDVGPHEYEEPHEYDEKMQGEGGDLGHDDEDGMQQDENDGRQREGGAYGYDDRQYEEEMEYESEGGDLQREEYFPPQPESSHGYESGLQGEDHNGDSLAYGATLRPGAKTLCGASWRGMEADVIDVLNAKVDEMEDLLVLAEETAEAEATAERTEEQGDAEAEVELENRTQPKAASNVEADKELEEAGTEAESAAQEEQAGLENREAGKSPSGRSPALFSVPLLQIGDQDIRDLASPLPWLNSTFRYSELSISPTHSNPELAAATNEALEAAKQAAQAQWDMAERIAREAEKLNLELAAVVQKLQSRKEESDHLHALLVDRAESAATRILDLEKEIVDLEDDILANESELRHLRLKIRAVETLCYEFVRPDADPDLFQAIENWKADWVLVRDRMSERKKDRKERRVRLHRAGCVISSLEQREEESTLTSLAGLSMSVSMLGLGGARKGY</sequence>
<feature type="region of interest" description="Disordered" evidence="2">
    <location>
        <begin position="1"/>
        <end position="25"/>
    </location>
</feature>
<evidence type="ECO:0000256" key="1">
    <source>
        <dbReference type="SAM" id="Coils"/>
    </source>
</evidence>
<reference evidence="3" key="1">
    <citation type="submission" date="2023-02" db="EMBL/GenBank/DDBJ databases">
        <authorList>
            <person name="Palmer J.M."/>
        </authorList>
    </citation>
    <scope>NUCLEOTIDE SEQUENCE</scope>
    <source>
        <strain evidence="3">FW57</strain>
    </source>
</reference>
<feature type="compositionally biased region" description="Acidic residues" evidence="2">
    <location>
        <begin position="233"/>
        <end position="243"/>
    </location>
</feature>
<feature type="compositionally biased region" description="Low complexity" evidence="2">
    <location>
        <begin position="1"/>
        <end position="17"/>
    </location>
</feature>
<feature type="compositionally biased region" description="Acidic residues" evidence="2">
    <location>
        <begin position="136"/>
        <end position="150"/>
    </location>
</feature>
<dbReference type="EMBL" id="JAHCVI010000001">
    <property type="protein sequence ID" value="KAG7294349.1"/>
    <property type="molecule type" value="Genomic_DNA"/>
</dbReference>
<gene>
    <name evidence="3" type="ORF">NEMBOFW57_004420</name>
</gene>
<feature type="region of interest" description="Disordered" evidence="2">
    <location>
        <begin position="89"/>
        <end position="307"/>
    </location>
</feature>